<dbReference type="InterPro" id="IPR050703">
    <property type="entry name" value="Flavin_MAO"/>
</dbReference>
<evidence type="ECO:0000256" key="1">
    <source>
        <dbReference type="ARBA" id="ARBA00001974"/>
    </source>
</evidence>
<evidence type="ECO:0000256" key="7">
    <source>
        <dbReference type="RuleBase" id="RU362067"/>
    </source>
</evidence>
<dbReference type="GO" id="GO:0005741">
    <property type="term" value="C:mitochondrial outer membrane"/>
    <property type="evidence" value="ECO:0007669"/>
    <property type="project" value="UniProtKB-SubCell"/>
</dbReference>
<keyword evidence="8" id="KW-0732">Signal</keyword>
<dbReference type="PANTHER" id="PTHR43563:SF14">
    <property type="entry name" value="AMINE OXIDASE"/>
    <property type="match status" value="1"/>
</dbReference>
<protein>
    <recommendedName>
        <fullName evidence="7">Amine oxidase</fullName>
        <ecNumber evidence="7">1.4.3.-</ecNumber>
    </recommendedName>
</protein>
<dbReference type="PANTHER" id="PTHR43563">
    <property type="entry name" value="AMINE OXIDASE"/>
    <property type="match status" value="1"/>
</dbReference>
<feature type="binding site" evidence="6">
    <location>
        <position position="455"/>
    </location>
    <ligand>
        <name>FAD</name>
        <dbReference type="ChEBI" id="CHEBI:57692"/>
    </ligand>
</feature>
<dbReference type="InterPro" id="IPR036188">
    <property type="entry name" value="FAD/NAD-bd_sf"/>
</dbReference>
<evidence type="ECO:0000256" key="4">
    <source>
        <dbReference type="ARBA" id="ARBA00023002"/>
    </source>
</evidence>
<feature type="domain" description="Amine oxidase" evidence="9">
    <location>
        <begin position="36"/>
        <end position="479"/>
    </location>
</feature>
<dbReference type="InterPro" id="IPR001613">
    <property type="entry name" value="Flavin_amine_oxidase"/>
</dbReference>
<feature type="binding site" evidence="6">
    <location>
        <position position="375"/>
    </location>
    <ligand>
        <name>substrate</name>
    </ligand>
</feature>
<evidence type="ECO:0000256" key="6">
    <source>
        <dbReference type="PIRSR" id="PIRSR601613-1"/>
    </source>
</evidence>
<feature type="binding site" evidence="6">
    <location>
        <position position="37"/>
    </location>
    <ligand>
        <name>FAD</name>
        <dbReference type="ChEBI" id="CHEBI:57692"/>
    </ligand>
</feature>
<dbReference type="GO" id="GO:0008131">
    <property type="term" value="F:primary methylamine oxidase activity"/>
    <property type="evidence" value="ECO:0007669"/>
    <property type="project" value="UniProtKB-ARBA"/>
</dbReference>
<reference evidence="11" key="1">
    <citation type="submission" date="2022-11" db="UniProtKB">
        <authorList>
            <consortium name="WormBaseParasite"/>
        </authorList>
    </citation>
    <scope>IDENTIFICATION</scope>
</reference>
<sequence>MRCSLPLLQLLSAFLVFGLNLATQPDYDVVVVGGGISGMTAAYELRKQKPNIRLVVLEAGDRVGGRAWSAHMRTAGGDNERFDLGGLWIHETQKAIVDILKELSIETDPQRIQGARLVRLHPNTRPSLNFSNELEFTDAQRSGFRTIENELGVFDQNGNIVNRLAATRWNQTSVMRALRELDVPESTVDAVASLVGSAFDTSIEDLSFLYFLLVVKGAGGRLDVMLAESAEGLRIRDGAQTLAERLSQRSDVRLRQHVTRISVDQSPNGNGVVTVTTLQGMHCTGSFVIVALPPVVASEISFVPLLSSAKQTLLRTLRPRGSYYKFIATYPTAFWQEQNLAGNVLALDSTENAAISYLQTFDATSSRGAAAIDGYVLSNGELPIASRQTTILETLSSLLGNRASQPIDYRDTYWTPITPLNRGGVATLGIGEMPTDFAALIRGTTHQRIAWAGTETATEWSGYMSGAVQAGHRAAREVIFGMDRRNDTIIGHQSLEFLGLGGKKNYFANNETLIQNGLLGNHTRTFRQTVIEVSSLVSSAVGFLLRFVNSFGNAGHYGN</sequence>
<dbReference type="EC" id="1.4.3.-" evidence="7"/>
<evidence type="ECO:0000256" key="2">
    <source>
        <dbReference type="ARBA" id="ARBA00004362"/>
    </source>
</evidence>
<dbReference type="Gene3D" id="3.50.50.60">
    <property type="entry name" value="FAD/NAD(P)-binding domain"/>
    <property type="match status" value="1"/>
</dbReference>
<feature type="binding site" evidence="6">
    <location>
        <position position="258"/>
    </location>
    <ligand>
        <name>FAD</name>
        <dbReference type="ChEBI" id="CHEBI:57692"/>
    </ligand>
</feature>
<dbReference type="SUPFAM" id="SSF51905">
    <property type="entry name" value="FAD/NAD(P)-binding domain"/>
    <property type="match status" value="1"/>
</dbReference>
<dbReference type="InterPro" id="IPR002937">
    <property type="entry name" value="Amino_oxidase"/>
</dbReference>
<evidence type="ECO:0000256" key="8">
    <source>
        <dbReference type="SAM" id="SignalP"/>
    </source>
</evidence>
<dbReference type="AlphaFoldDB" id="A0A914V2G5"/>
<comment type="catalytic activity">
    <reaction evidence="5">
        <text>a secondary aliphatic amine + O2 + H2O = a primary amine + an aldehyde + H2O2</text>
        <dbReference type="Rhea" id="RHEA:26414"/>
        <dbReference type="ChEBI" id="CHEBI:15377"/>
        <dbReference type="ChEBI" id="CHEBI:15379"/>
        <dbReference type="ChEBI" id="CHEBI:16240"/>
        <dbReference type="ChEBI" id="CHEBI:17478"/>
        <dbReference type="ChEBI" id="CHEBI:58855"/>
        <dbReference type="ChEBI" id="CHEBI:65296"/>
        <dbReference type="EC" id="1.4.3.4"/>
    </reaction>
</comment>
<evidence type="ECO:0000313" key="10">
    <source>
        <dbReference type="Proteomes" id="UP000887566"/>
    </source>
</evidence>
<evidence type="ECO:0000256" key="5">
    <source>
        <dbReference type="ARBA" id="ARBA00048448"/>
    </source>
</evidence>
<accession>A0A914V2G5</accession>
<keyword evidence="7" id="KW-0285">Flavoprotein</keyword>
<dbReference type="WBParaSite" id="PSAMB.scaffold1469size31109.g13309.t1">
    <property type="protein sequence ID" value="PSAMB.scaffold1469size31109.g13309.t1"/>
    <property type="gene ID" value="PSAMB.scaffold1469size31109.g13309"/>
</dbReference>
<dbReference type="PRINTS" id="PR00757">
    <property type="entry name" value="AMINEOXDASEF"/>
</dbReference>
<dbReference type="GO" id="GO:0097621">
    <property type="term" value="F:monoamine oxidase activity"/>
    <property type="evidence" value="ECO:0007669"/>
    <property type="project" value="UniProtKB-EC"/>
</dbReference>
<evidence type="ECO:0000259" key="9">
    <source>
        <dbReference type="Pfam" id="PF01593"/>
    </source>
</evidence>
<feature type="binding site" evidence="6">
    <location>
        <begin position="58"/>
        <end position="59"/>
    </location>
    <ligand>
        <name>FAD</name>
        <dbReference type="ChEBI" id="CHEBI:57692"/>
    </ligand>
</feature>
<comment type="cofactor">
    <cofactor evidence="1 7">
        <name>FAD</name>
        <dbReference type="ChEBI" id="CHEBI:57692"/>
    </cofactor>
</comment>
<dbReference type="SUPFAM" id="SSF54373">
    <property type="entry name" value="FAD-linked reductases, C-terminal domain"/>
    <property type="match status" value="1"/>
</dbReference>
<feature type="signal peptide" evidence="8">
    <location>
        <begin position="1"/>
        <end position="22"/>
    </location>
</feature>
<evidence type="ECO:0000313" key="11">
    <source>
        <dbReference type="WBParaSite" id="PSAMB.scaffold1469size31109.g13309.t1"/>
    </source>
</evidence>
<comment type="similarity">
    <text evidence="3 7">Belongs to the flavin monoamine oxidase family.</text>
</comment>
<name>A0A914V2G5_9BILA</name>
<dbReference type="Proteomes" id="UP000887566">
    <property type="component" value="Unplaced"/>
</dbReference>
<keyword evidence="10" id="KW-1185">Reference proteome</keyword>
<evidence type="ECO:0000256" key="3">
    <source>
        <dbReference type="ARBA" id="ARBA00005995"/>
    </source>
</evidence>
<comment type="subcellular location">
    <subcellularLocation>
        <location evidence="2">Mitochondrion outer membrane</location>
        <topology evidence="2">Single-pass type IV membrane protein</topology>
        <orientation evidence="2">Cytoplasmic side</orientation>
    </subcellularLocation>
</comment>
<feature type="chain" id="PRO_5036950348" description="Amine oxidase" evidence="8">
    <location>
        <begin position="23"/>
        <end position="559"/>
    </location>
</feature>
<keyword evidence="4 7" id="KW-0560">Oxidoreductase</keyword>
<dbReference type="Pfam" id="PF01593">
    <property type="entry name" value="Amino_oxidase"/>
    <property type="match status" value="1"/>
</dbReference>
<keyword evidence="7" id="KW-0274">FAD</keyword>
<organism evidence="10 11">
    <name type="scientific">Plectus sambesii</name>
    <dbReference type="NCBI Taxonomy" id="2011161"/>
    <lineage>
        <taxon>Eukaryota</taxon>
        <taxon>Metazoa</taxon>
        <taxon>Ecdysozoa</taxon>
        <taxon>Nematoda</taxon>
        <taxon>Chromadorea</taxon>
        <taxon>Plectida</taxon>
        <taxon>Plectina</taxon>
        <taxon>Plectoidea</taxon>
        <taxon>Plectidae</taxon>
        <taxon>Plectus</taxon>
    </lineage>
</organism>
<proteinExistence type="inferred from homology"/>